<dbReference type="InterPro" id="IPR028909">
    <property type="entry name" value="bL21-like"/>
</dbReference>
<dbReference type="Proteomes" id="UP000264006">
    <property type="component" value="Chromosome"/>
</dbReference>
<dbReference type="PANTHER" id="PTHR21349">
    <property type="entry name" value="50S RIBOSOMAL PROTEIN L21"/>
    <property type="match status" value="1"/>
</dbReference>
<evidence type="ECO:0000256" key="7">
    <source>
        <dbReference type="RuleBase" id="RU000562"/>
    </source>
</evidence>
<evidence type="ECO:0000256" key="3">
    <source>
        <dbReference type="ARBA" id="ARBA00022884"/>
    </source>
</evidence>
<dbReference type="GO" id="GO:0005737">
    <property type="term" value="C:cytoplasm"/>
    <property type="evidence" value="ECO:0007669"/>
    <property type="project" value="UniProtKB-ARBA"/>
</dbReference>
<dbReference type="PROSITE" id="PS01169">
    <property type="entry name" value="RIBOSOMAL_L21"/>
    <property type="match status" value="1"/>
</dbReference>
<dbReference type="SUPFAM" id="SSF141091">
    <property type="entry name" value="L21p-like"/>
    <property type="match status" value="1"/>
</dbReference>
<evidence type="ECO:0000256" key="6">
    <source>
        <dbReference type="HAMAP-Rule" id="MF_01363"/>
    </source>
</evidence>
<evidence type="ECO:0000313" key="9">
    <source>
        <dbReference type="Proteomes" id="UP000264006"/>
    </source>
</evidence>
<dbReference type="KEGG" id="euz:DVS28_a1559"/>
<dbReference type="OrthoDB" id="9813334at2"/>
<organism evidence="8 9">
    <name type="scientific">Euzebya pacifica</name>
    <dbReference type="NCBI Taxonomy" id="1608957"/>
    <lineage>
        <taxon>Bacteria</taxon>
        <taxon>Bacillati</taxon>
        <taxon>Actinomycetota</taxon>
        <taxon>Nitriliruptoria</taxon>
        <taxon>Euzebyales</taxon>
    </lineage>
</organism>
<dbReference type="RefSeq" id="WP_114590938.1">
    <property type="nucleotide sequence ID" value="NZ_CAXIBR010000179.1"/>
</dbReference>
<keyword evidence="5 6" id="KW-0687">Ribonucleoprotein</keyword>
<dbReference type="GO" id="GO:0005840">
    <property type="term" value="C:ribosome"/>
    <property type="evidence" value="ECO:0007669"/>
    <property type="project" value="UniProtKB-KW"/>
</dbReference>
<gene>
    <name evidence="6" type="primary">rplU</name>
    <name evidence="8" type="ORF">DVS28_a1559</name>
</gene>
<protein>
    <recommendedName>
        <fullName evidence="6">Large ribosomal subunit protein bL21</fullName>
    </recommendedName>
</protein>
<dbReference type="InterPro" id="IPR018258">
    <property type="entry name" value="Ribosomal_bL21_CS"/>
</dbReference>
<evidence type="ECO:0000256" key="5">
    <source>
        <dbReference type="ARBA" id="ARBA00023274"/>
    </source>
</evidence>
<evidence type="ECO:0000256" key="2">
    <source>
        <dbReference type="ARBA" id="ARBA00022730"/>
    </source>
</evidence>
<dbReference type="Pfam" id="PF00829">
    <property type="entry name" value="Ribosomal_L21p"/>
    <property type="match status" value="1"/>
</dbReference>
<dbReference type="InterPro" id="IPR036164">
    <property type="entry name" value="bL21-like_sf"/>
</dbReference>
<keyword evidence="9" id="KW-1185">Reference proteome</keyword>
<dbReference type="NCBIfam" id="TIGR00061">
    <property type="entry name" value="L21"/>
    <property type="match status" value="1"/>
</dbReference>
<dbReference type="PANTHER" id="PTHR21349:SF0">
    <property type="entry name" value="LARGE RIBOSOMAL SUBUNIT PROTEIN BL21M"/>
    <property type="match status" value="1"/>
</dbReference>
<keyword evidence="2 6" id="KW-0699">rRNA-binding</keyword>
<name>A0A346XVK5_9ACTN</name>
<evidence type="ECO:0000256" key="1">
    <source>
        <dbReference type="ARBA" id="ARBA00008563"/>
    </source>
</evidence>
<comment type="similarity">
    <text evidence="1 6 7">Belongs to the bacterial ribosomal protein bL21 family.</text>
</comment>
<dbReference type="GO" id="GO:0019843">
    <property type="term" value="F:rRNA binding"/>
    <property type="evidence" value="ECO:0007669"/>
    <property type="project" value="UniProtKB-UniRule"/>
</dbReference>
<keyword evidence="3 6" id="KW-0694">RNA-binding</keyword>
<evidence type="ECO:0000256" key="4">
    <source>
        <dbReference type="ARBA" id="ARBA00022980"/>
    </source>
</evidence>
<evidence type="ECO:0000313" key="8">
    <source>
        <dbReference type="EMBL" id="AXV06252.1"/>
    </source>
</evidence>
<dbReference type="GO" id="GO:0003735">
    <property type="term" value="F:structural constituent of ribosome"/>
    <property type="evidence" value="ECO:0007669"/>
    <property type="project" value="InterPro"/>
</dbReference>
<dbReference type="InterPro" id="IPR001787">
    <property type="entry name" value="Ribosomal_bL21"/>
</dbReference>
<accession>A0A346XVK5</accession>
<comment type="subunit">
    <text evidence="6">Part of the 50S ribosomal subunit. Contacts protein L20.</text>
</comment>
<proteinExistence type="inferred from homology"/>
<dbReference type="EMBL" id="CP031165">
    <property type="protein sequence ID" value="AXV06252.1"/>
    <property type="molecule type" value="Genomic_DNA"/>
</dbReference>
<keyword evidence="4 6" id="KW-0689">Ribosomal protein</keyword>
<sequence length="103" mass="11344">MFAVIATGGKQYKVAVGDEIDVEKLDTAVEGSVDLRPIMLVDDDDNVTVGADNLSGATVTATVVDQYLGEKVRIFKYKNKTGYRRKTGHRQPLTRVRVETISK</sequence>
<dbReference type="GO" id="GO:1990904">
    <property type="term" value="C:ribonucleoprotein complex"/>
    <property type="evidence" value="ECO:0007669"/>
    <property type="project" value="UniProtKB-KW"/>
</dbReference>
<comment type="function">
    <text evidence="6 7">This protein binds to 23S rRNA in the presence of protein L20.</text>
</comment>
<dbReference type="GO" id="GO:0006412">
    <property type="term" value="P:translation"/>
    <property type="evidence" value="ECO:0007669"/>
    <property type="project" value="UniProtKB-UniRule"/>
</dbReference>
<reference evidence="8 9" key="1">
    <citation type="submission" date="2018-09" db="EMBL/GenBank/DDBJ databases">
        <title>Complete genome sequence of Euzebya sp. DY32-46 isolated from seawater of Pacific Ocean.</title>
        <authorList>
            <person name="Xu L."/>
            <person name="Wu Y.-H."/>
            <person name="Xu X.-W."/>
        </authorList>
    </citation>
    <scope>NUCLEOTIDE SEQUENCE [LARGE SCALE GENOMIC DNA]</scope>
    <source>
        <strain evidence="8 9">DY32-46</strain>
    </source>
</reference>
<dbReference type="HAMAP" id="MF_01363">
    <property type="entry name" value="Ribosomal_bL21"/>
    <property type="match status" value="1"/>
</dbReference>
<dbReference type="AlphaFoldDB" id="A0A346XVK5"/>